<organism evidence="2 3">
    <name type="scientific">Cirrhinus mrigala</name>
    <name type="common">Mrigala</name>
    <dbReference type="NCBI Taxonomy" id="683832"/>
    <lineage>
        <taxon>Eukaryota</taxon>
        <taxon>Metazoa</taxon>
        <taxon>Chordata</taxon>
        <taxon>Craniata</taxon>
        <taxon>Vertebrata</taxon>
        <taxon>Euteleostomi</taxon>
        <taxon>Actinopterygii</taxon>
        <taxon>Neopterygii</taxon>
        <taxon>Teleostei</taxon>
        <taxon>Ostariophysi</taxon>
        <taxon>Cypriniformes</taxon>
        <taxon>Cyprinidae</taxon>
        <taxon>Labeoninae</taxon>
        <taxon>Labeonini</taxon>
        <taxon>Cirrhinus</taxon>
    </lineage>
</organism>
<dbReference type="Gene3D" id="2.60.40.10">
    <property type="entry name" value="Immunoglobulins"/>
    <property type="match status" value="1"/>
</dbReference>
<evidence type="ECO:0000313" key="3">
    <source>
        <dbReference type="Proteomes" id="UP001529510"/>
    </source>
</evidence>
<proteinExistence type="predicted"/>
<accession>A0ABD0NJ11</accession>
<dbReference type="InterPro" id="IPR013106">
    <property type="entry name" value="Ig_V-set"/>
</dbReference>
<reference evidence="2 3" key="1">
    <citation type="submission" date="2024-05" db="EMBL/GenBank/DDBJ databases">
        <title>Genome sequencing and assembly of Indian major carp, Cirrhinus mrigala (Hamilton, 1822).</title>
        <authorList>
            <person name="Mohindra V."/>
            <person name="Chowdhury L.M."/>
            <person name="Lal K."/>
            <person name="Jena J.K."/>
        </authorList>
    </citation>
    <scope>NUCLEOTIDE SEQUENCE [LARGE SCALE GENOMIC DNA]</scope>
    <source>
        <strain evidence="2">CM1030</strain>
        <tissue evidence="2">Blood</tissue>
    </source>
</reference>
<feature type="domain" description="Ig-like" evidence="1">
    <location>
        <begin position="1"/>
        <end position="82"/>
    </location>
</feature>
<evidence type="ECO:0000313" key="2">
    <source>
        <dbReference type="EMBL" id="KAL0160926.1"/>
    </source>
</evidence>
<name>A0ABD0NJ11_CIRMR</name>
<dbReference type="PROSITE" id="PS50835">
    <property type="entry name" value="IG_LIKE"/>
    <property type="match status" value="1"/>
</dbReference>
<protein>
    <recommendedName>
        <fullName evidence="1">Ig-like domain-containing protein</fullName>
    </recommendedName>
</protein>
<dbReference type="AlphaFoldDB" id="A0ABD0NJ11"/>
<dbReference type="Proteomes" id="UP001529510">
    <property type="component" value="Unassembled WGS sequence"/>
</dbReference>
<keyword evidence="3" id="KW-1185">Reference proteome</keyword>
<dbReference type="SUPFAM" id="SSF48726">
    <property type="entry name" value="Immunoglobulin"/>
    <property type="match status" value="1"/>
</dbReference>
<evidence type="ECO:0000259" key="1">
    <source>
        <dbReference type="PROSITE" id="PS50835"/>
    </source>
</evidence>
<comment type="caution">
    <text evidence="2">The sequence shown here is derived from an EMBL/GenBank/DDBJ whole genome shotgun (WGS) entry which is preliminary data.</text>
</comment>
<dbReference type="InterPro" id="IPR013783">
    <property type="entry name" value="Ig-like_fold"/>
</dbReference>
<feature type="non-terminal residue" evidence="2">
    <location>
        <position position="84"/>
    </location>
</feature>
<dbReference type="EMBL" id="JAMKFB020000022">
    <property type="protein sequence ID" value="KAL0160926.1"/>
    <property type="molecule type" value="Genomic_DNA"/>
</dbReference>
<dbReference type="InterPro" id="IPR036179">
    <property type="entry name" value="Ig-like_dom_sf"/>
</dbReference>
<dbReference type="InterPro" id="IPR007110">
    <property type="entry name" value="Ig-like_dom"/>
</dbReference>
<sequence length="84" mass="9772">MEGESVTLHTDVTKIQRDYEIEWRIISNIPAYDNDERFRDRLKLSDQTGSLTITNTRTTDSGLYKLTITTEDKESIKKFNVTVD</sequence>
<dbReference type="Pfam" id="PF07686">
    <property type="entry name" value="V-set"/>
    <property type="match status" value="1"/>
</dbReference>
<gene>
    <name evidence="2" type="ORF">M9458_044651</name>
</gene>
<dbReference type="PANTHER" id="PTHR21063">
    <property type="entry name" value="LFA-3"/>
    <property type="match status" value="1"/>
</dbReference>
<dbReference type="PANTHER" id="PTHR21063:SF4">
    <property type="entry name" value="CD48 ANTIGEN-RELATED"/>
    <property type="match status" value="1"/>
</dbReference>